<keyword evidence="2" id="KW-0732">Signal</keyword>
<evidence type="ECO:0000313" key="4">
    <source>
        <dbReference type="Proteomes" id="UP000326799"/>
    </source>
</evidence>
<dbReference type="EMBL" id="ML733728">
    <property type="protein sequence ID" value="KAB8213047.1"/>
    <property type="molecule type" value="Genomic_DNA"/>
</dbReference>
<evidence type="ECO:0000313" key="3">
    <source>
        <dbReference type="EMBL" id="KAB8213047.1"/>
    </source>
</evidence>
<feature type="region of interest" description="Disordered" evidence="1">
    <location>
        <begin position="214"/>
        <end position="252"/>
    </location>
</feature>
<dbReference type="Proteomes" id="UP000326799">
    <property type="component" value="Unassembled WGS sequence"/>
</dbReference>
<feature type="compositionally biased region" description="Low complexity" evidence="1">
    <location>
        <begin position="154"/>
        <end position="164"/>
    </location>
</feature>
<organism evidence="3 4">
    <name type="scientific">Aspergillus novoparasiticus</name>
    <dbReference type="NCBI Taxonomy" id="986946"/>
    <lineage>
        <taxon>Eukaryota</taxon>
        <taxon>Fungi</taxon>
        <taxon>Dikarya</taxon>
        <taxon>Ascomycota</taxon>
        <taxon>Pezizomycotina</taxon>
        <taxon>Eurotiomycetes</taxon>
        <taxon>Eurotiomycetidae</taxon>
        <taxon>Eurotiales</taxon>
        <taxon>Aspergillaceae</taxon>
        <taxon>Aspergillus</taxon>
        <taxon>Aspergillus subgen. Circumdati</taxon>
    </lineage>
</organism>
<feature type="signal peptide" evidence="2">
    <location>
        <begin position="1"/>
        <end position="15"/>
    </location>
</feature>
<keyword evidence="4" id="KW-1185">Reference proteome</keyword>
<feature type="compositionally biased region" description="Polar residues" evidence="1">
    <location>
        <begin position="240"/>
        <end position="252"/>
    </location>
</feature>
<protein>
    <submittedName>
        <fullName evidence="3">Uncharacterized protein</fullName>
    </submittedName>
</protein>
<evidence type="ECO:0000256" key="2">
    <source>
        <dbReference type="SAM" id="SignalP"/>
    </source>
</evidence>
<sequence>MRYSFIAALVSAAQALPIVPASGATAREHQDASLNNHTTEVSHGFLKPAKFEERDVSTGKAARTNDPNEDTYVPPGLRDQYSERYVSCTETEPSNYKDTEPTPSAPAVSSAADSEPWKGEVKEATATAENESTHVANDHGGSTNQVNQNQEIDQSSNSQSLSSNGQDDARPGQPGAAWGVGEGKPYNEQAYNNIVNAENSAYDQIRQNWNNGIYAPGVDGFDDNNNPIFGDRGDYDAAVSESQSYGPSTQDQ</sequence>
<accession>A0A5N6E6Z9</accession>
<feature type="region of interest" description="Disordered" evidence="1">
    <location>
        <begin position="41"/>
        <end position="186"/>
    </location>
</feature>
<feature type="chain" id="PRO_5025014671" evidence="2">
    <location>
        <begin position="16"/>
        <end position="252"/>
    </location>
</feature>
<reference evidence="3 4" key="1">
    <citation type="submission" date="2019-04" db="EMBL/GenBank/DDBJ databases">
        <title>Fungal friends and foes A comparative genomics study of 23 Aspergillus species from section Flavi.</title>
        <authorList>
            <consortium name="DOE Joint Genome Institute"/>
            <person name="Kjaerbolling I."/>
            <person name="Vesth T.C."/>
            <person name="Frisvad J.C."/>
            <person name="Nybo J.L."/>
            <person name="Theobald S."/>
            <person name="Kildgaard S."/>
            <person name="Petersen T.I."/>
            <person name="Kuo A."/>
            <person name="Sato A."/>
            <person name="Lyhne E.K."/>
            <person name="Kogle M.E."/>
            <person name="Wiebenga A."/>
            <person name="Kun R.S."/>
            <person name="Lubbers R.J."/>
            <person name="Makela M.R."/>
            <person name="Barry K."/>
            <person name="Chovatia M."/>
            <person name="Clum A."/>
            <person name="Daum C."/>
            <person name="Haridas S."/>
            <person name="He G."/>
            <person name="LaButti K."/>
            <person name="Lipzen A."/>
            <person name="Mondo S."/>
            <person name="Pangilinan J."/>
            <person name="Riley R."/>
            <person name="Salamov A."/>
            <person name="Simmons B.A."/>
            <person name="Magnuson J.K."/>
            <person name="Henrissat B."/>
            <person name="Mortensen U.H."/>
            <person name="Larsen T.O."/>
            <person name="De vries R.P."/>
            <person name="Grigoriev I.V."/>
            <person name="Machida M."/>
            <person name="Baker S.E."/>
            <person name="Andersen M.R."/>
        </authorList>
    </citation>
    <scope>NUCLEOTIDE SEQUENCE [LARGE SCALE GENOMIC DNA]</scope>
    <source>
        <strain evidence="3 4">CBS 126849</strain>
    </source>
</reference>
<dbReference type="AlphaFoldDB" id="A0A5N6E6Z9"/>
<evidence type="ECO:0000256" key="1">
    <source>
        <dbReference type="SAM" id="MobiDB-lite"/>
    </source>
</evidence>
<feature type="compositionally biased region" description="Low complexity" evidence="1">
    <location>
        <begin position="101"/>
        <end position="114"/>
    </location>
</feature>
<name>A0A5N6E6Z9_9EURO</name>
<gene>
    <name evidence="3" type="ORF">BDV33DRAFT_210587</name>
</gene>
<proteinExistence type="predicted"/>
<feature type="compositionally biased region" description="Polar residues" evidence="1">
    <location>
        <begin position="127"/>
        <end position="153"/>
    </location>
</feature>